<dbReference type="AlphaFoldDB" id="A0AA43TUP4"/>
<feature type="region of interest" description="Disordered" evidence="1">
    <location>
        <begin position="400"/>
        <end position="435"/>
    </location>
</feature>
<evidence type="ECO:0000313" key="3">
    <source>
        <dbReference type="Proteomes" id="UP001161017"/>
    </source>
</evidence>
<feature type="compositionally biased region" description="Polar residues" evidence="1">
    <location>
        <begin position="27"/>
        <end position="36"/>
    </location>
</feature>
<feature type="compositionally biased region" description="Acidic residues" evidence="1">
    <location>
        <begin position="270"/>
        <end position="282"/>
    </location>
</feature>
<evidence type="ECO:0000313" key="2">
    <source>
        <dbReference type="EMBL" id="MDI1484892.1"/>
    </source>
</evidence>
<feature type="region of interest" description="Disordered" evidence="1">
    <location>
        <begin position="1"/>
        <end position="97"/>
    </location>
</feature>
<name>A0AA43TUP4_9LECA</name>
<feature type="compositionally biased region" description="Basic residues" evidence="1">
    <location>
        <begin position="250"/>
        <end position="260"/>
    </location>
</feature>
<comment type="caution">
    <text evidence="2">The sequence shown here is derived from an EMBL/GenBank/DDBJ whole genome shotgun (WGS) entry which is preliminary data.</text>
</comment>
<feature type="compositionally biased region" description="Polar residues" evidence="1">
    <location>
        <begin position="236"/>
        <end position="249"/>
    </location>
</feature>
<reference evidence="2" key="1">
    <citation type="journal article" date="2023" name="Genome Biol. Evol.">
        <title>First Whole Genome Sequence and Flow Cytometry Genome Size Data for the Lichen-Forming Fungus Ramalina farinacea (Ascomycota).</title>
        <authorList>
            <person name="Llewellyn T."/>
            <person name="Mian S."/>
            <person name="Hill R."/>
            <person name="Leitch I.J."/>
            <person name="Gaya E."/>
        </authorList>
    </citation>
    <scope>NUCLEOTIDE SEQUENCE</scope>
    <source>
        <strain evidence="2">LIQ254RAFAR</strain>
    </source>
</reference>
<feature type="compositionally biased region" description="Acidic residues" evidence="1">
    <location>
        <begin position="409"/>
        <end position="420"/>
    </location>
</feature>
<dbReference type="Proteomes" id="UP001161017">
    <property type="component" value="Unassembled WGS sequence"/>
</dbReference>
<sequence length="435" mass="46655">MAIEEDQFTSAMSHQPSPNPTGGKKVPTTTNVTKGSDVNKDPKSSKAAPISKSNDKRVMAPPPKPEARRKRAPGPPPEPKDKRPPLPPGGPRDPYDWSWDREILEAYLYLYDLRINYEDCAKSLGCSARALEEHLKQVKKRATAKFEAKDKAGAQALRAQVQGLAPPDDETTEVPRTKAPATPGRGPGRPRKATETPSGHRKRAASDVCEGEGEGEGGPSPSKKAKEGGDAPAPSTPSSEALATPSSHVTPHRQHRKRRAVVPSPTVAAADEEEEAQEEEQGESPMAAVATSPAQTPSRKRVASAELEDASPSKKIAAATDVAMTPEPTMVENSGLAGAQTDGSPADEFVGARGKKGGVSLPTLHEIMNGVVKQEGGHAARMRFEGSMLGEVQDLAKWEGKNEEKYVGDEEEEEEDEDEELRMQEGMGQVEMTFE</sequence>
<organism evidence="2 3">
    <name type="scientific">Ramalina farinacea</name>
    <dbReference type="NCBI Taxonomy" id="258253"/>
    <lineage>
        <taxon>Eukaryota</taxon>
        <taxon>Fungi</taxon>
        <taxon>Dikarya</taxon>
        <taxon>Ascomycota</taxon>
        <taxon>Pezizomycotina</taxon>
        <taxon>Lecanoromycetes</taxon>
        <taxon>OSLEUM clade</taxon>
        <taxon>Lecanoromycetidae</taxon>
        <taxon>Lecanorales</taxon>
        <taxon>Lecanorineae</taxon>
        <taxon>Ramalinaceae</taxon>
        <taxon>Ramalina</taxon>
    </lineage>
</organism>
<gene>
    <name evidence="2" type="ORF">OHK93_000026</name>
</gene>
<protein>
    <submittedName>
        <fullName evidence="2">Uncharacterized protein</fullName>
    </submittedName>
</protein>
<accession>A0AA43TUP4</accession>
<feature type="region of interest" description="Disordered" evidence="1">
    <location>
        <begin position="139"/>
        <end position="360"/>
    </location>
</feature>
<keyword evidence="3" id="KW-1185">Reference proteome</keyword>
<proteinExistence type="predicted"/>
<dbReference type="EMBL" id="JAPUFD010000001">
    <property type="protein sequence ID" value="MDI1484892.1"/>
    <property type="molecule type" value="Genomic_DNA"/>
</dbReference>
<evidence type="ECO:0000256" key="1">
    <source>
        <dbReference type="SAM" id="MobiDB-lite"/>
    </source>
</evidence>